<dbReference type="Pfam" id="PF25990">
    <property type="entry name" value="Beta-barrel_YknX"/>
    <property type="match status" value="1"/>
</dbReference>
<dbReference type="GO" id="GO:1990281">
    <property type="term" value="C:efflux pump complex"/>
    <property type="evidence" value="ECO:0007669"/>
    <property type="project" value="TreeGrafter"/>
</dbReference>
<dbReference type="Gene3D" id="2.40.420.20">
    <property type="match status" value="1"/>
</dbReference>
<gene>
    <name evidence="5" type="primary">macA_1</name>
    <name evidence="5" type="ORF">ERS852407_03677</name>
</gene>
<dbReference type="Gene3D" id="2.40.30.170">
    <property type="match status" value="1"/>
</dbReference>
<name>A0A174HC36_9FIRM</name>
<dbReference type="PANTHER" id="PTHR30469:SF33">
    <property type="entry name" value="SLR1207 PROTEIN"/>
    <property type="match status" value="1"/>
</dbReference>
<organism evidence="5 6">
    <name type="scientific">Hungatella hathewayi</name>
    <dbReference type="NCBI Taxonomy" id="154046"/>
    <lineage>
        <taxon>Bacteria</taxon>
        <taxon>Bacillati</taxon>
        <taxon>Bacillota</taxon>
        <taxon>Clostridia</taxon>
        <taxon>Lachnospirales</taxon>
        <taxon>Lachnospiraceae</taxon>
        <taxon>Hungatella</taxon>
    </lineage>
</organism>
<reference evidence="5 6" key="1">
    <citation type="submission" date="2015-09" db="EMBL/GenBank/DDBJ databases">
        <authorList>
            <consortium name="Pathogen Informatics"/>
        </authorList>
    </citation>
    <scope>NUCLEOTIDE SEQUENCE [LARGE SCALE GENOMIC DNA]</scope>
    <source>
        <strain evidence="5 6">2789STDY5608850</strain>
    </source>
</reference>
<feature type="chain" id="PRO_5039705560" evidence="2">
    <location>
        <begin position="27"/>
        <end position="542"/>
    </location>
</feature>
<proteinExistence type="predicted"/>
<evidence type="ECO:0000313" key="5">
    <source>
        <dbReference type="EMBL" id="CUO70798.1"/>
    </source>
</evidence>
<feature type="coiled-coil region" evidence="1">
    <location>
        <begin position="101"/>
        <end position="135"/>
    </location>
</feature>
<protein>
    <submittedName>
        <fullName evidence="5">Secretion protein HlyD family protein</fullName>
    </submittedName>
</protein>
<accession>A0A174HC36</accession>
<dbReference type="RefSeq" id="WP_055657374.1">
    <property type="nucleotide sequence ID" value="NZ_CABIXC010000010.1"/>
</dbReference>
<dbReference type="Gene3D" id="2.40.50.100">
    <property type="match status" value="2"/>
</dbReference>
<dbReference type="Proteomes" id="UP000095651">
    <property type="component" value="Unassembled WGS sequence"/>
</dbReference>
<evidence type="ECO:0000259" key="3">
    <source>
        <dbReference type="Pfam" id="PF25973"/>
    </source>
</evidence>
<dbReference type="EMBL" id="CYZE01000010">
    <property type="protein sequence ID" value="CUO70798.1"/>
    <property type="molecule type" value="Genomic_DNA"/>
</dbReference>
<evidence type="ECO:0000313" key="6">
    <source>
        <dbReference type="Proteomes" id="UP000095651"/>
    </source>
</evidence>
<dbReference type="SUPFAM" id="SSF111369">
    <property type="entry name" value="HlyD-like secretion proteins"/>
    <property type="match status" value="2"/>
</dbReference>
<feature type="domain" description="CzcB-like barrel-sandwich hybrid" evidence="3">
    <location>
        <begin position="70"/>
        <end position="363"/>
    </location>
</feature>
<evidence type="ECO:0000256" key="1">
    <source>
        <dbReference type="SAM" id="Coils"/>
    </source>
</evidence>
<dbReference type="InterPro" id="IPR058647">
    <property type="entry name" value="BSH_CzcB-like"/>
</dbReference>
<dbReference type="Gene3D" id="1.10.287.470">
    <property type="entry name" value="Helix hairpin bin"/>
    <property type="match status" value="1"/>
</dbReference>
<evidence type="ECO:0000256" key="2">
    <source>
        <dbReference type="SAM" id="SignalP"/>
    </source>
</evidence>
<keyword evidence="1" id="KW-0175">Coiled coil</keyword>
<evidence type="ECO:0000259" key="4">
    <source>
        <dbReference type="Pfam" id="PF25990"/>
    </source>
</evidence>
<dbReference type="PANTHER" id="PTHR30469">
    <property type="entry name" value="MULTIDRUG RESISTANCE PROTEIN MDTA"/>
    <property type="match status" value="1"/>
</dbReference>
<keyword evidence="2" id="KW-0732">Signal</keyword>
<dbReference type="AlphaFoldDB" id="A0A174HC36"/>
<feature type="coiled-coil region" evidence="1">
    <location>
        <begin position="300"/>
        <end position="334"/>
    </location>
</feature>
<dbReference type="GO" id="GO:0015562">
    <property type="term" value="F:efflux transmembrane transporter activity"/>
    <property type="evidence" value="ECO:0007669"/>
    <property type="project" value="TreeGrafter"/>
</dbReference>
<dbReference type="Pfam" id="PF25973">
    <property type="entry name" value="BSH_CzcB"/>
    <property type="match status" value="1"/>
</dbReference>
<feature type="signal peptide" evidence="2">
    <location>
        <begin position="1"/>
        <end position="26"/>
    </location>
</feature>
<dbReference type="InterPro" id="IPR058636">
    <property type="entry name" value="Beta-barrel_YknX"/>
</dbReference>
<feature type="domain" description="YknX-like beta-barrel" evidence="4">
    <location>
        <begin position="383"/>
        <end position="449"/>
    </location>
</feature>
<sequence>MKNRKKKKTVIIVAAAFVLLAAVGTAALRNHGRSTGAGKGTEVMTAPVTRQDISSRLSSSGVLKPRNSYQVSSLVEGEITSADFEVGDQVEKGQVLYRIDVSNMEEEMKSAQNSVERAARNLEDAQKDYSRAQGRFNDGVFHSGDSGYIKKIYIKAGETVSSGTKIADIEDDSVMRLKVPFLSAEAAAIGAGSAALATLSSTGEQIPGTVTAVSAKDETLTGGRIVRYVTIEAANPGGLTTEQSATATVGDYSSSLEGTFSPVVETILSADLPDSVTVEQLLVSEGDYAAKGAPIFRFDRESADKLMRSFREKLDSAKDAMDSANNKIQSTKNSMNNYTITAPISGTVIRKNMKAGDKITSKTSGDGAMAVIYDLSAITFSMSIDELDVSKVKAGQTVEITAEAAGDAAFRGTVENVSLESTNNNGITTYPVSVTVKDPKGLLPGMNVNGKILLEESKNALVIPAASLMRGNVVYVKDPSVKAAKGDVPAGFREVTVETGIMNDEQVEVTSGLSEGDEVYLVQGFDTAPGSEYMGEEMALEP</sequence>